<evidence type="ECO:0000259" key="17">
    <source>
        <dbReference type="Pfam" id="PF13802"/>
    </source>
</evidence>
<dbReference type="InterPro" id="IPR011013">
    <property type="entry name" value="Gal_mutarotase_sf_dom"/>
</dbReference>
<organism evidence="19 20">
    <name type="scientific">Aspergillus oryzae var. brunneus</name>
    <dbReference type="NCBI Taxonomy" id="332754"/>
    <lineage>
        <taxon>Eukaryota</taxon>
        <taxon>Fungi</taxon>
        <taxon>Dikarya</taxon>
        <taxon>Ascomycota</taxon>
        <taxon>Pezizomycotina</taxon>
        <taxon>Eurotiomycetes</taxon>
        <taxon>Eurotiomycetidae</taxon>
        <taxon>Eurotiales</taxon>
        <taxon>Aspergillaceae</taxon>
        <taxon>Aspergillus</taxon>
        <taxon>Aspergillus subgen. Circumdati</taxon>
    </lineage>
</organism>
<evidence type="ECO:0000256" key="13">
    <source>
        <dbReference type="ARBA" id="ARBA00025512"/>
    </source>
</evidence>
<evidence type="ECO:0000256" key="6">
    <source>
        <dbReference type="ARBA" id="ARBA00022729"/>
    </source>
</evidence>
<proteinExistence type="inferred from homology"/>
<keyword evidence="11" id="KW-0961">Cell wall biogenesis/degradation</keyword>
<keyword evidence="5" id="KW-0964">Secreted</keyword>
<keyword evidence="12" id="KW-0624">Polysaccharide degradation</keyword>
<dbReference type="CDD" id="cd14752">
    <property type="entry name" value="GH31_N"/>
    <property type="match status" value="1"/>
</dbReference>
<evidence type="ECO:0000256" key="7">
    <source>
        <dbReference type="ARBA" id="ARBA00022801"/>
    </source>
</evidence>
<dbReference type="InterPro" id="IPR017853">
    <property type="entry name" value="GH"/>
</dbReference>
<protein>
    <submittedName>
        <fullName evidence="19">Unnamed protein product</fullName>
    </submittedName>
</protein>
<evidence type="ECO:0000259" key="18">
    <source>
        <dbReference type="Pfam" id="PF21365"/>
    </source>
</evidence>
<feature type="domain" description="Heterokaryon incompatibility" evidence="16">
    <location>
        <begin position="761"/>
        <end position="905"/>
    </location>
</feature>
<evidence type="ECO:0000256" key="8">
    <source>
        <dbReference type="ARBA" id="ARBA00023180"/>
    </source>
</evidence>
<dbReference type="Pfam" id="PF01055">
    <property type="entry name" value="Glyco_hydro_31_2nd"/>
    <property type="match status" value="1"/>
</dbReference>
<evidence type="ECO:0000256" key="2">
    <source>
        <dbReference type="ARBA" id="ARBA00001657"/>
    </source>
</evidence>
<dbReference type="Proteomes" id="UP001165189">
    <property type="component" value="Unassembled WGS sequence"/>
</dbReference>
<evidence type="ECO:0000256" key="3">
    <source>
        <dbReference type="ARBA" id="ARBA00004613"/>
    </source>
</evidence>
<evidence type="ECO:0000313" key="20">
    <source>
        <dbReference type="Proteomes" id="UP001165189"/>
    </source>
</evidence>
<evidence type="ECO:0000256" key="1">
    <source>
        <dbReference type="ARBA" id="ARBA00000448"/>
    </source>
</evidence>
<comment type="catalytic activity">
    <reaction evidence="1">
        <text>Hydrolysis of terminal, non-reducing beta-D-glucosyl residues with release of beta-D-glucose.</text>
        <dbReference type="EC" id="3.2.1.21"/>
    </reaction>
</comment>
<evidence type="ECO:0000256" key="9">
    <source>
        <dbReference type="ARBA" id="ARBA00023277"/>
    </source>
</evidence>
<feature type="compositionally biased region" description="Polar residues" evidence="14">
    <location>
        <begin position="317"/>
        <end position="335"/>
    </location>
</feature>
<dbReference type="Pfam" id="PF13802">
    <property type="entry name" value="Gal_mutarotas_2"/>
    <property type="match status" value="1"/>
</dbReference>
<dbReference type="InterPro" id="IPR013780">
    <property type="entry name" value="Glyco_hydro_b"/>
</dbReference>
<accession>A0ABQ6KHJ6</accession>
<evidence type="ECO:0000256" key="5">
    <source>
        <dbReference type="ARBA" id="ARBA00022525"/>
    </source>
</evidence>
<dbReference type="Gene3D" id="2.60.40.1180">
    <property type="entry name" value="Golgi alpha-mannosidase II"/>
    <property type="match status" value="2"/>
</dbReference>
<dbReference type="Pfam" id="PF06985">
    <property type="entry name" value="HET"/>
    <property type="match status" value="1"/>
</dbReference>
<evidence type="ECO:0000259" key="15">
    <source>
        <dbReference type="Pfam" id="PF01055"/>
    </source>
</evidence>
<feature type="region of interest" description="Disordered" evidence="14">
    <location>
        <begin position="1738"/>
        <end position="1759"/>
    </location>
</feature>
<gene>
    <name evidence="19" type="ORF">Aory05_000043800</name>
</gene>
<keyword evidence="7" id="KW-0378">Hydrolase</keyword>
<comment type="catalytic activity">
    <reaction evidence="2">
        <text>Hydrolysis of terminal, non-reducing (1-&gt;4)-linked alpha-D-glucose residues with release of alpha-D-glucose.</text>
        <dbReference type="EC" id="3.2.1.20"/>
    </reaction>
</comment>
<keyword evidence="20" id="KW-1185">Reference proteome</keyword>
<feature type="domain" description="Glycoside hydrolase family 31 TIM barrel" evidence="15">
    <location>
        <begin position="1509"/>
        <end position="1869"/>
    </location>
</feature>
<keyword evidence="9" id="KW-0119">Carbohydrate metabolism</keyword>
<keyword evidence="6" id="KW-0732">Signal</keyword>
<feature type="domain" description="Glycosyl hydrolase family 31 C-terminal" evidence="18">
    <location>
        <begin position="1884"/>
        <end position="1970"/>
    </location>
</feature>
<evidence type="ECO:0000259" key="16">
    <source>
        <dbReference type="Pfam" id="PF06985"/>
    </source>
</evidence>
<feature type="domain" description="Glycoside hydrolase family 31 N-terminal" evidence="17">
    <location>
        <begin position="1354"/>
        <end position="1463"/>
    </location>
</feature>
<keyword evidence="8" id="KW-0325">Glycoprotein</keyword>
<dbReference type="InterPro" id="IPR010730">
    <property type="entry name" value="HET"/>
</dbReference>
<feature type="region of interest" description="Disordered" evidence="14">
    <location>
        <begin position="307"/>
        <end position="343"/>
    </location>
</feature>
<comment type="similarity">
    <text evidence="4">Belongs to the glycosyl hydrolase 31 family.</text>
</comment>
<comment type="subcellular location">
    <subcellularLocation>
        <location evidence="3">Secreted</location>
    </subcellularLocation>
</comment>
<feature type="region of interest" description="Disordered" evidence="14">
    <location>
        <begin position="359"/>
        <end position="415"/>
    </location>
</feature>
<comment type="caution">
    <text evidence="19">The sequence shown here is derived from an EMBL/GenBank/DDBJ whole genome shotgun (WGS) entry which is preliminary data.</text>
</comment>
<sequence length="2088" mass="235174">MTGLTSSCNQRENEGILHLSPSLTNCFAARVALALKLLLPPPTMMRWAIRIEGSQTLAGVWGVTLGFMNGEAERQENKRKAKYKNLTFLYLRMRAILNRLRLERALRHPGSGSMYSTNTTMGLATVQFRVLDTFRWVMGDVALAALISEAKQISPSYSLHRISSIFQCIDGLLSLGDFRCGREAVMVLRTFHIFPTRRGEAQLRLQACEQHDDWFIADQPHLFETFHRHLNMLAFDAEDTARMVRFFDALHINDRLLSTAAICRPRPGLAFTVREDYKSLLLSRAESISRSSSSPREERITEAAQSIVTRDSMPLVGQTSDDAVTLSRTEPSRPSMSRRETRVSMSYKEGFIEQWQQISARSPPHSGDSSPLDPPPIHDSPWRERSTAQSTSASQSSPERRSPVSETYSRCSNVPSGEIAEDQISVIGSWELDHQDGRSIAQVTDSHYQHRAPKSPTTPHIIFCPTMNELPEVDFEGRNIKGRTTLPARLQVLDIGVQTIFIARNSTTLIDYEPAFLGEVFVSEFLRHVLGSAYNPEEHWTSPLRSRRGYAPFTAPNNSPLSSFYIDARAGQAMTDFLITMLVKQAENWKFFPPDYHIDVQTTVDDISASFTWNMFNFDMVGSSQHQDRIYILIRVSNIYEDPMVRMFVDPWNMIEEEELLIKTPSNLVANIHSDARPGIELIDFQNKKSPQPDSFVSQISLYTALAISGQRSTVKSNVYVWKPLKEPARQIRLLHLLPGTGIEDLRGDLMIAAITDRVKYDAISYTWGSALQPFTLHTTEGNIPITTSLYVALMRMRKHKEAIWLWVDAVCINQKDDIEKAAQISMMPDIFRSATRVYAWIGEEEDGSSEVIQTIKQIAKQRLEPTMPSANRYQDIPPLGRTFWNNLGRLLERKWFRRIWIVQEIVLARDIMVLCGKESVPWGQFCDMVRLCFDYAKQCSSDLVLSRGSSAGSVLRLAKFRKECRENGDFEARYPLLSLFEHFQLTEATRRRDKLFALLNLASDNCEELGPDYKAPLEDIIWRYACTFVKNGHVMELLYRSGRSSDPRFPSWVPDWTSAPYPRTLSKWKCKTKPHRFTAATRFLEGGQLGLEKVLSLRGHLVDRVSRVGVCPSYTSGFPAYLQEISTMVDGYLPKLTREEAAIVKRRLPIGDSDMVPEEERTLCQDRIDYSHHADPNIAGFPGVTQAYIAIASEFADLFSPAVACCTVMGKVGIVPAKTRVGDRIAVFRSGRLLTSAAALSGSVFAQSKDGVEDLDGPGDDLYVKDLSGCPGYKATKHWQTRSGFYADLTLAGPACNVFGTDLPDLKLEVEYQTSDRLHVKILDTNNTVYQVPDSVFPRPGFGEWCSPKDSKLKFDFQADPFSFTVSRTDTGEVLFDTTGNKLVFESQYVYLKTHLPQNPHLYGLGEHSDAFMLNTTNYTRTIYTRDAYGTPQGENLYGAHPIYFDHRQTGTHGVFLLNSNGMDIFIDNNSTQFLEYNIIGGVLDFYFIAGPTPRDVAIQYAEITQTPLMTPYWGLGYHQCKYGYQDVYEVAAVVANYSTNNIPLETIWTDIDYMDRRRIFTIDPERFPADLYKDLVDTIHARDQHYIVMVDPAVYYKESNPALDEGLKYDIFMKENNGSEYQGVVWAGPSHFPDWFHPDSQQYWSEQFLAFFDGTNGPDIDALWIDMNEPANFYNHPYPGNNTTPENFAEVDGDPPAAPAVRDGPDAPIPGFPASLQPNWVQGNATEKRSTAAVVKRQRSQSRRNLGAGHWKSPKGKFDARAGWQHGKQTGSGCGPNECKGLPNRHLIRPPYMIQNGAGPTLADSTADTDLVQSGGYVQYDTHNLYGAMMSSHSHNAMRARRPDDRALVITRSTFAGSGKDVSHWLGVDYIYTAIYKQNQTGTPALNPLFFNYPNDPNTYPIDLQFFYGDGILVSPVTEENSTSVTFYLPHDIFYEWGTGKPVRGQGEYVSLDNIDYTDITIHYKGGIVYPQRIESANTTTALRQKGFNIVVAPGLDGRAEGSLYLDDGVSVVQDTVSEIDFVYENGKLTMTGSFEYEAGVGIETITVLGVESKPEGDDVEYDAENKKLVKHVDVPLTGEDEITIL</sequence>
<reference evidence="19" key="1">
    <citation type="submission" date="2023-04" db="EMBL/GenBank/DDBJ databases">
        <title>Aspergillus oryzae var. brunneus NBRC 4377.</title>
        <authorList>
            <person name="Ichikawa N."/>
            <person name="Sato H."/>
            <person name="Tonouchi N."/>
        </authorList>
    </citation>
    <scope>NUCLEOTIDE SEQUENCE</scope>
    <source>
        <strain evidence="19">NBRC 4377</strain>
    </source>
</reference>
<evidence type="ECO:0000313" key="19">
    <source>
        <dbReference type="EMBL" id="GMG41215.1"/>
    </source>
</evidence>
<dbReference type="InterPro" id="IPR025887">
    <property type="entry name" value="Glyco_hydro_31_N_dom"/>
</dbReference>
<dbReference type="SUPFAM" id="SSF74650">
    <property type="entry name" value="Galactose mutarotase-like"/>
    <property type="match status" value="1"/>
</dbReference>
<feature type="compositionally biased region" description="Polar residues" evidence="14">
    <location>
        <begin position="404"/>
        <end position="415"/>
    </location>
</feature>
<dbReference type="Pfam" id="PF21365">
    <property type="entry name" value="Glyco_hydro_31_3rd"/>
    <property type="match status" value="1"/>
</dbReference>
<evidence type="ECO:0000256" key="14">
    <source>
        <dbReference type="SAM" id="MobiDB-lite"/>
    </source>
</evidence>
<dbReference type="SUPFAM" id="SSF51445">
    <property type="entry name" value="(Trans)glycosidases"/>
    <property type="match status" value="1"/>
</dbReference>
<dbReference type="PANTHER" id="PTHR22762">
    <property type="entry name" value="ALPHA-GLUCOSIDASE"/>
    <property type="match status" value="1"/>
</dbReference>
<evidence type="ECO:0000256" key="12">
    <source>
        <dbReference type="ARBA" id="ARBA00023326"/>
    </source>
</evidence>
<dbReference type="SUPFAM" id="SSF51011">
    <property type="entry name" value="Glycosyl hydrolase domain"/>
    <property type="match status" value="1"/>
</dbReference>
<comment type="function">
    <text evidence="13">Glucosidase involved in the degradation of cellulosic biomass. Has both alpha- and beta-glucosidase activity.</text>
</comment>
<dbReference type="PANTHER" id="PTHR22762:SF67">
    <property type="entry name" value="ALPHA_BETA-GLUCOSIDASE AGDC-RELATED"/>
    <property type="match status" value="1"/>
</dbReference>
<name>A0ABQ6KHJ6_ASPOZ</name>
<keyword evidence="10" id="KW-0326">Glycosidase</keyword>
<evidence type="ECO:0000256" key="4">
    <source>
        <dbReference type="ARBA" id="ARBA00007806"/>
    </source>
</evidence>
<dbReference type="InterPro" id="IPR048395">
    <property type="entry name" value="Glyco_hydro_31_C"/>
</dbReference>
<dbReference type="Gene3D" id="3.20.20.80">
    <property type="entry name" value="Glycosidases"/>
    <property type="match status" value="2"/>
</dbReference>
<dbReference type="InterPro" id="IPR000322">
    <property type="entry name" value="Glyco_hydro_31_TIM"/>
</dbReference>
<evidence type="ECO:0000256" key="10">
    <source>
        <dbReference type="ARBA" id="ARBA00023295"/>
    </source>
</evidence>
<evidence type="ECO:0000256" key="11">
    <source>
        <dbReference type="ARBA" id="ARBA00023316"/>
    </source>
</evidence>
<dbReference type="EMBL" id="BSYB01000002">
    <property type="protein sequence ID" value="GMG41215.1"/>
    <property type="molecule type" value="Genomic_DNA"/>
</dbReference>
<dbReference type="Gene3D" id="2.60.40.1760">
    <property type="entry name" value="glycosyl hydrolase (family 31)"/>
    <property type="match status" value="1"/>
</dbReference>
<feature type="compositionally biased region" description="Low complexity" evidence="14">
    <location>
        <begin position="387"/>
        <end position="397"/>
    </location>
</feature>